<evidence type="ECO:0000313" key="4">
    <source>
        <dbReference type="Proteomes" id="UP000749453"/>
    </source>
</evidence>
<sequence length="377" mass="38626">MALLLASILLTGDAFGRVSIVVTALATASLLSDSGMDAAATWLLGGADEAASPAQTLSTLIVLRVCVSIVAVVALIAPQASALAGGGSGLVLVLTCSLAAAAMAYCSAVRISLRVAGAGEVEALLWEKLVGGMLFLLALLLLGSSLADHVWIYPATCLLGCLTVLLGRRLGLAAFAVSDVLRLLRSAAPFMVTTICAAVVWRLPVFLLGAAGNYEAAGFLALASYPILLLSSISVLSAPLLFLRRAQDAREGGGFRSTVAMGGACTVAIWLGYAAVEISGLSLPIDGRALVVLAVFAPVMVPLWLNPQLSAWLRLHVSLWVPTVPALFGAAVGVAVVSVSLNSALSAVVGILAAEYSSLAFYLVLRGRQMKNDAGKV</sequence>
<feature type="transmembrane region" description="Helical" evidence="1">
    <location>
        <begin position="317"/>
        <end position="338"/>
    </location>
</feature>
<feature type="transmembrane region" description="Helical" evidence="1">
    <location>
        <begin position="255"/>
        <end position="276"/>
    </location>
</feature>
<evidence type="ECO:0000256" key="1">
    <source>
        <dbReference type="SAM" id="Phobius"/>
    </source>
</evidence>
<evidence type="ECO:0000313" key="2">
    <source>
        <dbReference type="EMBL" id="MBM9913269.1"/>
    </source>
</evidence>
<comment type="caution">
    <text evidence="2">The sequence shown here is derived from an EMBL/GenBank/DDBJ whole genome shotgun (WGS) entry which is preliminary data.</text>
</comment>
<keyword evidence="1" id="KW-1133">Transmembrane helix</keyword>
<feature type="transmembrane region" description="Helical" evidence="1">
    <location>
        <begin position="344"/>
        <end position="365"/>
    </location>
</feature>
<name>A0AAW4GFK6_9GAMM</name>
<proteinExistence type="predicted"/>
<protein>
    <submittedName>
        <fullName evidence="2">Oligosaccharide flippase family protein</fullName>
    </submittedName>
</protein>
<reference evidence="2" key="2">
    <citation type="submission" date="2021-01" db="EMBL/GenBank/DDBJ databases">
        <authorList>
            <person name="Yu Y."/>
        </authorList>
    </citation>
    <scope>NUCLEOTIDE SEQUENCE</scope>
    <source>
        <strain evidence="2">As-5</strain>
        <strain evidence="3">As-6</strain>
    </source>
</reference>
<keyword evidence="4" id="KW-1185">Reference proteome</keyword>
<feature type="transmembrane region" description="Helical" evidence="1">
    <location>
        <begin position="288"/>
        <end position="305"/>
    </location>
</feature>
<accession>A0AAW4GFK6</accession>
<dbReference type="Proteomes" id="UP000784064">
    <property type="component" value="Unassembled WGS sequence"/>
</dbReference>
<feature type="transmembrane region" description="Helical" evidence="1">
    <location>
        <begin position="188"/>
        <end position="211"/>
    </location>
</feature>
<dbReference type="EMBL" id="JAFFTA010000011">
    <property type="protein sequence ID" value="MBM9913269.1"/>
    <property type="molecule type" value="Genomic_DNA"/>
</dbReference>
<dbReference type="AlphaFoldDB" id="A0AAW4GFK6"/>
<feature type="transmembrane region" description="Helical" evidence="1">
    <location>
        <begin position="57"/>
        <end position="77"/>
    </location>
</feature>
<feature type="transmembrane region" description="Helical" evidence="1">
    <location>
        <begin position="125"/>
        <end position="144"/>
    </location>
</feature>
<reference evidence="4" key="1">
    <citation type="submission" date="2021-01" db="EMBL/GenBank/DDBJ databases">
        <title>Stenotrophomonas maltophilia.</title>
        <authorList>
            <person name="Yu Y."/>
        </authorList>
    </citation>
    <scope>NUCLEOTIDE SEQUENCE [LARGE SCALE GENOMIC DNA]</scope>
    <source>
        <strain evidence="4">As-6</strain>
    </source>
</reference>
<gene>
    <name evidence="2" type="ORF">JJW18_07280</name>
    <name evidence="3" type="ORF">JJW19_13365</name>
</gene>
<organism evidence="2 5">
    <name type="scientific">Stenotrophomonas lactitubi</name>
    <dbReference type="NCBI Taxonomy" id="2045214"/>
    <lineage>
        <taxon>Bacteria</taxon>
        <taxon>Pseudomonadati</taxon>
        <taxon>Pseudomonadota</taxon>
        <taxon>Gammaproteobacteria</taxon>
        <taxon>Lysobacterales</taxon>
        <taxon>Lysobacteraceae</taxon>
        <taxon>Stenotrophomonas</taxon>
    </lineage>
</organism>
<keyword evidence="1" id="KW-0812">Transmembrane</keyword>
<evidence type="ECO:0000313" key="5">
    <source>
        <dbReference type="Proteomes" id="UP000784064"/>
    </source>
</evidence>
<dbReference type="Proteomes" id="UP000749453">
    <property type="component" value="Unassembled WGS sequence"/>
</dbReference>
<feature type="transmembrane region" description="Helical" evidence="1">
    <location>
        <begin position="150"/>
        <end position="167"/>
    </location>
</feature>
<evidence type="ECO:0000313" key="3">
    <source>
        <dbReference type="EMBL" id="MBM9939134.1"/>
    </source>
</evidence>
<feature type="transmembrane region" description="Helical" evidence="1">
    <location>
        <begin position="217"/>
        <end position="243"/>
    </location>
</feature>
<keyword evidence="1" id="KW-0472">Membrane</keyword>
<feature type="transmembrane region" description="Helical" evidence="1">
    <location>
        <begin position="89"/>
        <end position="113"/>
    </location>
</feature>
<dbReference type="EMBL" id="JAFFTB010000022">
    <property type="protein sequence ID" value="MBM9939134.1"/>
    <property type="molecule type" value="Genomic_DNA"/>
</dbReference>